<keyword evidence="8" id="KW-0800">Toxin</keyword>
<dbReference type="AlphaFoldDB" id="B0T600"/>
<dbReference type="Pfam" id="PF01850">
    <property type="entry name" value="PIN"/>
    <property type="match status" value="1"/>
</dbReference>
<dbReference type="InterPro" id="IPR029060">
    <property type="entry name" value="PIN-like_dom_sf"/>
</dbReference>
<dbReference type="GO" id="GO:0090729">
    <property type="term" value="F:toxin activity"/>
    <property type="evidence" value="ECO:0007669"/>
    <property type="project" value="UniProtKB-KW"/>
</dbReference>
<dbReference type="KEGG" id="cak:Caul_3454"/>
<dbReference type="STRING" id="366602.Caul_3454"/>
<dbReference type="GO" id="GO:0004540">
    <property type="term" value="F:RNA nuclease activity"/>
    <property type="evidence" value="ECO:0007669"/>
    <property type="project" value="InterPro"/>
</dbReference>
<dbReference type="PANTHER" id="PTHR33653:SF1">
    <property type="entry name" value="RIBONUCLEASE VAPC2"/>
    <property type="match status" value="1"/>
</dbReference>
<dbReference type="InterPro" id="IPR050556">
    <property type="entry name" value="Type_II_TA_system_RNase"/>
</dbReference>
<evidence type="ECO:0000259" key="9">
    <source>
        <dbReference type="Pfam" id="PF01850"/>
    </source>
</evidence>
<evidence type="ECO:0000256" key="4">
    <source>
        <dbReference type="ARBA" id="ARBA00022723"/>
    </source>
</evidence>
<sequence precursor="true">MIVVDTSALMAIVLNEVDRDVFTEAMVRQPRKLMSAATVVEAAQVYAMAFGPEIAAGKLYDDLRMLRIEVINLTDEHARIAVEAAMRFGRGRHRAKLNFGDCFSYALAKVSGLPLLFKGNDFTQTDIESALA</sequence>
<comment type="cofactor">
    <cofactor evidence="1 8">
        <name>Mg(2+)</name>
        <dbReference type="ChEBI" id="CHEBI:18420"/>
    </cofactor>
</comment>
<dbReference type="CDD" id="cd09871">
    <property type="entry name" value="PIN_MtVapC28-VapC30-like"/>
    <property type="match status" value="1"/>
</dbReference>
<keyword evidence="4 8" id="KW-0479">Metal-binding</keyword>
<dbReference type="GO" id="GO:0000287">
    <property type="term" value="F:magnesium ion binding"/>
    <property type="evidence" value="ECO:0007669"/>
    <property type="project" value="UniProtKB-UniRule"/>
</dbReference>
<organism evidence="10">
    <name type="scientific">Caulobacter sp. (strain K31)</name>
    <dbReference type="NCBI Taxonomy" id="366602"/>
    <lineage>
        <taxon>Bacteria</taxon>
        <taxon>Pseudomonadati</taxon>
        <taxon>Pseudomonadota</taxon>
        <taxon>Alphaproteobacteria</taxon>
        <taxon>Caulobacterales</taxon>
        <taxon>Caulobacteraceae</taxon>
        <taxon>Caulobacter</taxon>
    </lineage>
</organism>
<protein>
    <recommendedName>
        <fullName evidence="8">Ribonuclease VapC</fullName>
        <shortName evidence="8">RNase VapC</shortName>
        <ecNumber evidence="8">3.1.-.-</ecNumber>
    </recommendedName>
    <alternativeName>
        <fullName evidence="8">Toxin VapC</fullName>
    </alternativeName>
</protein>
<dbReference type="HAMAP" id="MF_00265">
    <property type="entry name" value="VapC_Nob1"/>
    <property type="match status" value="1"/>
</dbReference>
<proteinExistence type="inferred from homology"/>
<keyword evidence="3 8" id="KW-0540">Nuclease</keyword>
<comment type="function">
    <text evidence="8">Toxic component of a toxin-antitoxin (TA) system. An RNase.</text>
</comment>
<evidence type="ECO:0000256" key="3">
    <source>
        <dbReference type="ARBA" id="ARBA00022722"/>
    </source>
</evidence>
<evidence type="ECO:0000256" key="7">
    <source>
        <dbReference type="ARBA" id="ARBA00038093"/>
    </source>
</evidence>
<dbReference type="HOGENOM" id="CLU_144760_0_0_5"/>
<dbReference type="EMBL" id="CP000927">
    <property type="protein sequence ID" value="ABZ72581.1"/>
    <property type="molecule type" value="Genomic_DNA"/>
</dbReference>
<comment type="similarity">
    <text evidence="7 8">Belongs to the PINc/VapC protein family.</text>
</comment>
<feature type="binding site" evidence="8">
    <location>
        <position position="101"/>
    </location>
    <ligand>
        <name>Mg(2+)</name>
        <dbReference type="ChEBI" id="CHEBI:18420"/>
    </ligand>
</feature>
<dbReference type="GO" id="GO:0016787">
    <property type="term" value="F:hydrolase activity"/>
    <property type="evidence" value="ECO:0007669"/>
    <property type="project" value="UniProtKB-KW"/>
</dbReference>
<dbReference type="Gene3D" id="3.40.50.1010">
    <property type="entry name" value="5'-nuclease"/>
    <property type="match status" value="1"/>
</dbReference>
<evidence type="ECO:0000256" key="2">
    <source>
        <dbReference type="ARBA" id="ARBA00022649"/>
    </source>
</evidence>
<dbReference type="InterPro" id="IPR022907">
    <property type="entry name" value="VapC_family"/>
</dbReference>
<dbReference type="SUPFAM" id="SSF88723">
    <property type="entry name" value="PIN domain-like"/>
    <property type="match status" value="1"/>
</dbReference>
<feature type="domain" description="PIN" evidence="9">
    <location>
        <begin position="2"/>
        <end position="126"/>
    </location>
</feature>
<dbReference type="EC" id="3.1.-.-" evidence="8"/>
<dbReference type="InterPro" id="IPR002716">
    <property type="entry name" value="PIN_dom"/>
</dbReference>
<name>B0T600_CAUSK</name>
<gene>
    <name evidence="8" type="primary">vapC</name>
    <name evidence="10" type="ordered locus">Caul_3454</name>
</gene>
<evidence type="ECO:0000256" key="5">
    <source>
        <dbReference type="ARBA" id="ARBA00022801"/>
    </source>
</evidence>
<dbReference type="PANTHER" id="PTHR33653">
    <property type="entry name" value="RIBONUCLEASE VAPC2"/>
    <property type="match status" value="1"/>
</dbReference>
<feature type="binding site" evidence="8">
    <location>
        <position position="5"/>
    </location>
    <ligand>
        <name>Mg(2+)</name>
        <dbReference type="ChEBI" id="CHEBI:18420"/>
    </ligand>
</feature>
<dbReference type="eggNOG" id="COG3742">
    <property type="taxonomic scope" value="Bacteria"/>
</dbReference>
<evidence type="ECO:0000256" key="1">
    <source>
        <dbReference type="ARBA" id="ARBA00001946"/>
    </source>
</evidence>
<evidence type="ECO:0000256" key="8">
    <source>
        <dbReference type="HAMAP-Rule" id="MF_00265"/>
    </source>
</evidence>
<evidence type="ECO:0000256" key="6">
    <source>
        <dbReference type="ARBA" id="ARBA00022842"/>
    </source>
</evidence>
<keyword evidence="2 8" id="KW-1277">Toxin-antitoxin system</keyword>
<evidence type="ECO:0000313" key="10">
    <source>
        <dbReference type="EMBL" id="ABZ72581.1"/>
    </source>
</evidence>
<reference evidence="10" key="1">
    <citation type="submission" date="2008-01" db="EMBL/GenBank/DDBJ databases">
        <title>Complete sequence of chromosome of Caulobacter sp. K31.</title>
        <authorList>
            <consortium name="US DOE Joint Genome Institute"/>
            <person name="Copeland A."/>
            <person name="Lucas S."/>
            <person name="Lapidus A."/>
            <person name="Barry K."/>
            <person name="Glavina del Rio T."/>
            <person name="Dalin E."/>
            <person name="Tice H."/>
            <person name="Pitluck S."/>
            <person name="Bruce D."/>
            <person name="Goodwin L."/>
            <person name="Thompson L.S."/>
            <person name="Brettin T."/>
            <person name="Detter J.C."/>
            <person name="Han C."/>
            <person name="Schmutz J."/>
            <person name="Larimer F."/>
            <person name="Land M."/>
            <person name="Hauser L."/>
            <person name="Kyrpides N."/>
            <person name="Kim E."/>
            <person name="Stephens C."/>
            <person name="Richardson P."/>
        </authorList>
    </citation>
    <scope>NUCLEOTIDE SEQUENCE [LARGE SCALE GENOMIC DNA]</scope>
    <source>
        <strain evidence="10">K31</strain>
    </source>
</reference>
<keyword evidence="5 8" id="KW-0378">Hydrolase</keyword>
<accession>B0T600</accession>
<keyword evidence="6 8" id="KW-0460">Magnesium</keyword>